<dbReference type="InterPro" id="IPR013320">
    <property type="entry name" value="ConA-like_dom_sf"/>
</dbReference>
<proteinExistence type="predicted"/>
<evidence type="ECO:0000256" key="1">
    <source>
        <dbReference type="SAM" id="SignalP"/>
    </source>
</evidence>
<dbReference type="GO" id="GO:0004553">
    <property type="term" value="F:hydrolase activity, hydrolyzing O-glycosyl compounds"/>
    <property type="evidence" value="ECO:0007669"/>
    <property type="project" value="UniProtKB-ARBA"/>
</dbReference>
<keyword evidence="3" id="KW-1185">Reference proteome</keyword>
<dbReference type="PANTHER" id="PTHR42535:SF2">
    <property type="entry name" value="CHROMOSOME UNDETERMINED SCAFFOLD_146, WHOLE GENOME SHOTGUN SEQUENCE"/>
    <property type="match status" value="1"/>
</dbReference>
<accession>A0A238YGN9</accession>
<dbReference type="Pfam" id="PF13385">
    <property type="entry name" value="Laminin_G_3"/>
    <property type="match status" value="3"/>
</dbReference>
<dbReference type="RefSeq" id="WP_089378846.1">
    <property type="nucleotide sequence ID" value="NZ_FZNX01000004.1"/>
</dbReference>
<dbReference type="OrthoDB" id="950827at2"/>
<keyword evidence="2" id="KW-0430">Lectin</keyword>
<dbReference type="EMBL" id="FZNX01000004">
    <property type="protein sequence ID" value="SNR70365.1"/>
    <property type="molecule type" value="Genomic_DNA"/>
</dbReference>
<feature type="chain" id="PRO_5012376098" evidence="1">
    <location>
        <begin position="20"/>
        <end position="793"/>
    </location>
</feature>
<evidence type="ECO:0000313" key="3">
    <source>
        <dbReference type="Proteomes" id="UP000198412"/>
    </source>
</evidence>
<dbReference type="PANTHER" id="PTHR42535">
    <property type="entry name" value="OOKINETE PROTEIN, PUTATIVE-RELATED"/>
    <property type="match status" value="1"/>
</dbReference>
<dbReference type="AlphaFoldDB" id="A0A238YGN9"/>
<dbReference type="Gene3D" id="2.60.40.10">
    <property type="entry name" value="Immunoglobulins"/>
    <property type="match status" value="1"/>
</dbReference>
<reference evidence="3" key="1">
    <citation type="submission" date="2017-06" db="EMBL/GenBank/DDBJ databases">
        <authorList>
            <person name="Varghese N."/>
            <person name="Submissions S."/>
        </authorList>
    </citation>
    <scope>NUCLEOTIDE SEQUENCE [LARGE SCALE GENOMIC DNA]</scope>
    <source>
        <strain evidence="3">DSM 27993</strain>
    </source>
</reference>
<evidence type="ECO:0000313" key="2">
    <source>
        <dbReference type="EMBL" id="SNR70365.1"/>
    </source>
</evidence>
<dbReference type="GO" id="GO:0005975">
    <property type="term" value="P:carbohydrate metabolic process"/>
    <property type="evidence" value="ECO:0007669"/>
    <property type="project" value="UniProtKB-ARBA"/>
</dbReference>
<keyword evidence="1" id="KW-0732">Signal</keyword>
<protein>
    <submittedName>
        <fullName evidence="2">Concanavalin A-like lectin/glucanases superfamily protein</fullName>
    </submittedName>
</protein>
<dbReference type="PROSITE" id="PS51257">
    <property type="entry name" value="PROKAR_LIPOPROTEIN"/>
    <property type="match status" value="1"/>
</dbReference>
<gene>
    <name evidence="2" type="ORF">SAMN04488111_2576</name>
</gene>
<dbReference type="InterPro" id="IPR013783">
    <property type="entry name" value="Ig-like_fold"/>
</dbReference>
<dbReference type="Proteomes" id="UP000198412">
    <property type="component" value="Unassembled WGS sequence"/>
</dbReference>
<organism evidence="2 3">
    <name type="scientific">Lutibacter flavus</name>
    <dbReference type="NCBI Taxonomy" id="691689"/>
    <lineage>
        <taxon>Bacteria</taxon>
        <taxon>Pseudomonadati</taxon>
        <taxon>Bacteroidota</taxon>
        <taxon>Flavobacteriia</taxon>
        <taxon>Flavobacteriales</taxon>
        <taxon>Flavobacteriaceae</taxon>
        <taxon>Lutibacter</taxon>
    </lineage>
</organism>
<feature type="signal peptide" evidence="1">
    <location>
        <begin position="1"/>
        <end position="19"/>
    </location>
</feature>
<dbReference type="Gene3D" id="2.60.120.200">
    <property type="match status" value="3"/>
</dbReference>
<dbReference type="SUPFAM" id="SSF49899">
    <property type="entry name" value="Concanavalin A-like lectins/glucanases"/>
    <property type="match status" value="3"/>
</dbReference>
<sequence length="793" mass="86558">MKILKNIFLGILTIVLATACNEGIDDITKVDPGADLSAPIIKIIYPSEGTTIKVFEEVTSINIKIEVTDDIEIADISVLIDDSEITSYTSFLDYRRALKEFTYDNLVDGTHKLTVMATDLEGKISTKEINFIKEPPYTSMFDGESLYMPFDGDYMNLIGFDFASEIGTPGFAGSSYAGANAYKGATDSYLTLPAQELLSSEFSAAFWYKVDANPDRAGILVVGNDIPENRNQGFRLFREGNTTEQRIKLNVGTGAGESWNDGGVIDVNAGQWVHVAFTISQTKSTIYLNGIEMNSADLPNGIDWTGCENLTIGAGGETFSYWNHKSDNSNMDELRVFNKALSQNDIQLMINAFNPYFPKYSGESFYMPFDGGYLNLIGSKAAEKIGSPEITNDSYEGSGAYLGALDSYITYPAEGLLTTEFSTTFWYKVDANPDRAGILVVGNDVPENRNQGFRLFREGNATEQRIKANIGFGTGESWNDGDVIDVTAGEWVHIALTISNSKNTIYLNGVEARSSDMPAPIDWTGCEKFTIGSGGETFSYWGHASDGSEIDELRFYNKSLTPEEVSDVSGGVYVPKNYGSTFYMPFDGTTTEVNNNINATVVGTPDFAGESIIGSNAYAGAVDSYLTFPTDGLFANQFSGAFWYKVNADPDRAGILTVGPPMNGVDNVLTSGFRLFREGSGTEQRIKLHLGTDGGDVWNDGDVIDATVGDWVHIAFTVSETETLIYFNGVAATNKGDMTGKLIDWTGCDILSIGSGAPRFSGWNHLSDISYIDDLFLFDKTLSVEEIQTLMNN</sequence>
<dbReference type="Pfam" id="PF17957">
    <property type="entry name" value="Big_7"/>
    <property type="match status" value="1"/>
</dbReference>
<name>A0A238YGN9_9FLAO</name>
<dbReference type="GO" id="GO:0030246">
    <property type="term" value="F:carbohydrate binding"/>
    <property type="evidence" value="ECO:0007669"/>
    <property type="project" value="UniProtKB-KW"/>
</dbReference>